<dbReference type="Proteomes" id="UP000277204">
    <property type="component" value="Unassembled WGS sequence"/>
</dbReference>
<evidence type="ECO:0000313" key="2">
    <source>
        <dbReference type="EMBL" id="VDO63730.1"/>
    </source>
</evidence>
<keyword evidence="3" id="KW-1185">Reference proteome</keyword>
<evidence type="ECO:0000313" key="3">
    <source>
        <dbReference type="Proteomes" id="UP000277204"/>
    </source>
</evidence>
<reference evidence="2 3" key="1">
    <citation type="submission" date="2018-11" db="EMBL/GenBank/DDBJ databases">
        <authorList>
            <consortium name="Pathogen Informatics"/>
        </authorList>
    </citation>
    <scope>NUCLEOTIDE SEQUENCE [LARGE SCALE GENOMIC DNA]</scope>
    <source>
        <strain evidence="2 3">Zambia</strain>
    </source>
</reference>
<proteinExistence type="predicted"/>
<sequence>MEDNWKGIKESLTSTFQDVLGCNKHHHNEWISIETLDKIQKRKNNKTLTDNSRRRTEKVKSQAEYTETNNQVKKCIGTDKQKFVLELATTVEKAATEGNIKQLYETTKKLPGKYSKPETPVKEKI</sequence>
<name>A0A183LM95_9TREM</name>
<protein>
    <submittedName>
        <fullName evidence="2">Uncharacterized protein</fullName>
    </submittedName>
</protein>
<evidence type="ECO:0000256" key="1">
    <source>
        <dbReference type="SAM" id="MobiDB-lite"/>
    </source>
</evidence>
<organism evidence="2 3">
    <name type="scientific">Schistosoma margrebowiei</name>
    <dbReference type="NCBI Taxonomy" id="48269"/>
    <lineage>
        <taxon>Eukaryota</taxon>
        <taxon>Metazoa</taxon>
        <taxon>Spiralia</taxon>
        <taxon>Lophotrochozoa</taxon>
        <taxon>Platyhelminthes</taxon>
        <taxon>Trematoda</taxon>
        <taxon>Digenea</taxon>
        <taxon>Strigeidida</taxon>
        <taxon>Schistosomatoidea</taxon>
        <taxon>Schistosomatidae</taxon>
        <taxon>Schistosoma</taxon>
    </lineage>
</organism>
<dbReference type="AlphaFoldDB" id="A0A183LM95"/>
<feature type="compositionally biased region" description="Basic and acidic residues" evidence="1">
    <location>
        <begin position="51"/>
        <end position="61"/>
    </location>
</feature>
<dbReference type="EMBL" id="UZAI01001615">
    <property type="protein sequence ID" value="VDO63730.1"/>
    <property type="molecule type" value="Genomic_DNA"/>
</dbReference>
<feature type="region of interest" description="Disordered" evidence="1">
    <location>
        <begin position="44"/>
        <end position="64"/>
    </location>
</feature>
<accession>A0A183LM95</accession>
<gene>
    <name evidence="2" type="ORF">SMRZ_LOCUS4920</name>
</gene>